<feature type="domain" description="Response regulatory" evidence="3">
    <location>
        <begin position="11"/>
        <end position="94"/>
    </location>
</feature>
<dbReference type="SUPFAM" id="SSF52172">
    <property type="entry name" value="CheY-like"/>
    <property type="match status" value="1"/>
</dbReference>
<dbReference type="AlphaFoldDB" id="A0A1I7M7D7"/>
<evidence type="ECO:0000259" key="3">
    <source>
        <dbReference type="PROSITE" id="PS50110"/>
    </source>
</evidence>
<evidence type="ECO:0000256" key="1">
    <source>
        <dbReference type="ARBA" id="ARBA00022553"/>
    </source>
</evidence>
<evidence type="ECO:0000256" key="2">
    <source>
        <dbReference type="PROSITE-ProRule" id="PRU00169"/>
    </source>
</evidence>
<dbReference type="Proteomes" id="UP000199391">
    <property type="component" value="Unassembled WGS sequence"/>
</dbReference>
<dbReference type="InterPro" id="IPR011006">
    <property type="entry name" value="CheY-like_superfamily"/>
</dbReference>
<dbReference type="InterPro" id="IPR001789">
    <property type="entry name" value="Sig_transdc_resp-reg_receiver"/>
</dbReference>
<protein>
    <submittedName>
        <fullName evidence="4">Response regulator receiver domain-containing protein</fullName>
    </submittedName>
</protein>
<reference evidence="5" key="1">
    <citation type="submission" date="2016-10" db="EMBL/GenBank/DDBJ databases">
        <authorList>
            <person name="Varghese N."/>
            <person name="Submissions S."/>
        </authorList>
    </citation>
    <scope>NUCLEOTIDE SEQUENCE [LARGE SCALE GENOMIC DNA]</scope>
    <source>
        <strain evidence="5">CGMCC 1.11014</strain>
    </source>
</reference>
<dbReference type="GO" id="GO:0000160">
    <property type="term" value="P:phosphorelay signal transduction system"/>
    <property type="evidence" value="ECO:0007669"/>
    <property type="project" value="InterPro"/>
</dbReference>
<dbReference type="PROSITE" id="PS50110">
    <property type="entry name" value="RESPONSE_REGULATORY"/>
    <property type="match status" value="1"/>
</dbReference>
<proteinExistence type="predicted"/>
<dbReference type="EMBL" id="FPBO01000077">
    <property type="protein sequence ID" value="SFV17851.1"/>
    <property type="molecule type" value="Genomic_DNA"/>
</dbReference>
<organism evidence="4 5">
    <name type="scientific">Pseudoduganella namucuonensis</name>
    <dbReference type="NCBI Taxonomy" id="1035707"/>
    <lineage>
        <taxon>Bacteria</taxon>
        <taxon>Pseudomonadati</taxon>
        <taxon>Pseudomonadota</taxon>
        <taxon>Betaproteobacteria</taxon>
        <taxon>Burkholderiales</taxon>
        <taxon>Oxalobacteraceae</taxon>
        <taxon>Telluria group</taxon>
        <taxon>Pseudoduganella</taxon>
    </lineage>
</organism>
<dbReference type="InterPro" id="IPR050595">
    <property type="entry name" value="Bact_response_regulator"/>
</dbReference>
<evidence type="ECO:0000313" key="4">
    <source>
        <dbReference type="EMBL" id="SFV17851.1"/>
    </source>
</evidence>
<sequence>MTMSPELRDSSILIVDDIPANLALAVSMLERHGLRLSVAQSGDEALRRVAFAPPDLILLDVMLPGIDGFEVCRRLKDGGGPAAAVPVIFMTALG</sequence>
<feature type="non-terminal residue" evidence="4">
    <location>
        <position position="94"/>
    </location>
</feature>
<dbReference type="SMART" id="SM00448">
    <property type="entry name" value="REC"/>
    <property type="match status" value="1"/>
</dbReference>
<evidence type="ECO:0000313" key="5">
    <source>
        <dbReference type="Proteomes" id="UP000199391"/>
    </source>
</evidence>
<dbReference type="Gene3D" id="3.40.50.2300">
    <property type="match status" value="1"/>
</dbReference>
<dbReference type="OrthoDB" id="9812260at2"/>
<dbReference type="RefSeq" id="WP_143133500.1">
    <property type="nucleotide sequence ID" value="NZ_FPBO01000077.1"/>
</dbReference>
<name>A0A1I7M7D7_9BURK</name>
<dbReference type="Pfam" id="PF00072">
    <property type="entry name" value="Response_reg"/>
    <property type="match status" value="1"/>
</dbReference>
<dbReference type="PANTHER" id="PTHR44591">
    <property type="entry name" value="STRESS RESPONSE REGULATOR PROTEIN 1"/>
    <property type="match status" value="1"/>
</dbReference>
<dbReference type="STRING" id="1035707.SAMN05216552_10774"/>
<feature type="modified residue" description="4-aspartylphosphate" evidence="2">
    <location>
        <position position="60"/>
    </location>
</feature>
<accession>A0A1I7M7D7</accession>
<gene>
    <name evidence="4" type="ORF">SAMN05216552_10774</name>
</gene>
<keyword evidence="5" id="KW-1185">Reference proteome</keyword>
<dbReference type="PANTHER" id="PTHR44591:SF3">
    <property type="entry name" value="RESPONSE REGULATORY DOMAIN-CONTAINING PROTEIN"/>
    <property type="match status" value="1"/>
</dbReference>
<keyword evidence="1 2" id="KW-0597">Phosphoprotein</keyword>